<dbReference type="Pfam" id="PF00535">
    <property type="entry name" value="Glycos_transf_2"/>
    <property type="match status" value="1"/>
</dbReference>
<evidence type="ECO:0000256" key="1">
    <source>
        <dbReference type="ARBA" id="ARBA00006739"/>
    </source>
</evidence>
<feature type="domain" description="Glycosyltransferase 2-like" evidence="4">
    <location>
        <begin position="7"/>
        <end position="104"/>
    </location>
</feature>
<dbReference type="EMBL" id="LT629736">
    <property type="protein sequence ID" value="SDT25522.1"/>
    <property type="molecule type" value="Genomic_DNA"/>
</dbReference>
<dbReference type="PANTHER" id="PTHR43179:SF12">
    <property type="entry name" value="GALACTOFURANOSYLTRANSFERASE GLFT2"/>
    <property type="match status" value="1"/>
</dbReference>
<evidence type="ECO:0000256" key="2">
    <source>
        <dbReference type="ARBA" id="ARBA00022676"/>
    </source>
</evidence>
<evidence type="ECO:0000313" key="5">
    <source>
        <dbReference type="EMBL" id="SDT25522.1"/>
    </source>
</evidence>
<dbReference type="PANTHER" id="PTHR43179">
    <property type="entry name" value="RHAMNOSYLTRANSFERASE WBBL"/>
    <property type="match status" value="1"/>
</dbReference>
<proteinExistence type="inferred from homology"/>
<keyword evidence="6" id="KW-1185">Reference proteome</keyword>
<dbReference type="RefSeq" id="WP_093397023.1">
    <property type="nucleotide sequence ID" value="NZ_LT629736.1"/>
</dbReference>
<dbReference type="InterPro" id="IPR001173">
    <property type="entry name" value="Glyco_trans_2-like"/>
</dbReference>
<protein>
    <submittedName>
        <fullName evidence="5">dTDP-4-dehydrorhamnose reductase</fullName>
    </submittedName>
</protein>
<dbReference type="CDD" id="cd04185">
    <property type="entry name" value="GT_2_like_b"/>
    <property type="match status" value="1"/>
</dbReference>
<dbReference type="Gene3D" id="3.90.550.10">
    <property type="entry name" value="Spore Coat Polysaccharide Biosynthesis Protein SpsA, Chain A"/>
    <property type="match status" value="1"/>
</dbReference>
<dbReference type="SUPFAM" id="SSF53448">
    <property type="entry name" value="Nucleotide-diphospho-sugar transferases"/>
    <property type="match status" value="1"/>
</dbReference>
<evidence type="ECO:0000259" key="4">
    <source>
        <dbReference type="Pfam" id="PF00535"/>
    </source>
</evidence>
<sequence>MNKIFAVVLTYNRKDLLKRCLDAVYAQTRPCDGIIVIDNASTDGTEQMLLQERFPFLKVYVLSENIGASGGFNAGFRIAYKNGADFVWMMDDDVIPEPDALLRLEESDALLNREGIDHSYLLSTAYTEKGLITNSPHLDDRLNRINYQNWPLTLQHGIVPIRRATFVSILVPRSTLSEHGLPLASMFIWGEDSEYTLRVTEHAPGFLVGASKVQHLRQESGSIDIVAERNPNRIEYHRHLIRNEMFVARKYYKQRRVVMATLHQWKVMFKLVRRGEFHKAGIVLRGLMESGRFRPMSEPADAPIETLGVSVRYYAPAGDTVTYFRDAGNNRRSEQRLRLLAN</sequence>
<gene>
    <name evidence="5" type="ORF">SAMN05216421_3286</name>
</gene>
<dbReference type="AlphaFoldDB" id="A0A1H1YVX6"/>
<evidence type="ECO:0000256" key="3">
    <source>
        <dbReference type="ARBA" id="ARBA00022679"/>
    </source>
</evidence>
<keyword evidence="3" id="KW-0808">Transferase</keyword>
<name>A0A1H1YVX6_9GAMM</name>
<dbReference type="GO" id="GO:0016757">
    <property type="term" value="F:glycosyltransferase activity"/>
    <property type="evidence" value="ECO:0007669"/>
    <property type="project" value="UniProtKB-KW"/>
</dbReference>
<evidence type="ECO:0000313" key="6">
    <source>
        <dbReference type="Proteomes" id="UP000243207"/>
    </source>
</evidence>
<reference evidence="6" key="1">
    <citation type="submission" date="2016-10" db="EMBL/GenBank/DDBJ databases">
        <authorList>
            <person name="Varghese N."/>
            <person name="Submissions S."/>
        </authorList>
    </citation>
    <scope>NUCLEOTIDE SEQUENCE [LARGE SCALE GENOMIC DNA]</scope>
    <source>
        <strain evidence="6">NRRL B-51270</strain>
    </source>
</reference>
<dbReference type="InterPro" id="IPR029044">
    <property type="entry name" value="Nucleotide-diphossugar_trans"/>
</dbReference>
<comment type="similarity">
    <text evidence="1">Belongs to the glycosyltransferase 2 family.</text>
</comment>
<dbReference type="OrthoDB" id="7665907at2"/>
<organism evidence="5 6">
    <name type="scientific">Halopseudomonas xinjiangensis</name>
    <dbReference type="NCBI Taxonomy" id="487184"/>
    <lineage>
        <taxon>Bacteria</taxon>
        <taxon>Pseudomonadati</taxon>
        <taxon>Pseudomonadota</taxon>
        <taxon>Gammaproteobacteria</taxon>
        <taxon>Pseudomonadales</taxon>
        <taxon>Pseudomonadaceae</taxon>
        <taxon>Halopseudomonas</taxon>
    </lineage>
</organism>
<dbReference type="Proteomes" id="UP000243207">
    <property type="component" value="Chromosome I"/>
</dbReference>
<accession>A0A1H1YVX6</accession>
<dbReference type="STRING" id="487184.SAMN05216421_3286"/>
<keyword evidence="2" id="KW-0328">Glycosyltransferase</keyword>